<reference evidence="2" key="2">
    <citation type="submission" date="2018-07" db="EMBL/GenBank/DDBJ databases">
        <authorList>
            <person name="Mckenzie S.K."/>
            <person name="Kronauer D.J.C."/>
        </authorList>
    </citation>
    <scope>NUCLEOTIDE SEQUENCE</scope>
    <source>
        <strain evidence="2">Clonal line C1</strain>
    </source>
</reference>
<reference evidence="2" key="1">
    <citation type="journal article" date="2018" name="Genome Res.">
        <title>The genomic architecture and molecular evolution of ant odorant receptors.</title>
        <authorList>
            <person name="McKenzie S.K."/>
            <person name="Kronauer D.J.C."/>
        </authorList>
    </citation>
    <scope>NUCLEOTIDE SEQUENCE [LARGE SCALE GENOMIC DNA]</scope>
    <source>
        <strain evidence="2">Clonal line C1</strain>
    </source>
</reference>
<comment type="caution">
    <text evidence="2">The sequence shown here is derived from an EMBL/GenBank/DDBJ whole genome shotgun (WGS) entry which is preliminary data.</text>
</comment>
<evidence type="ECO:0000313" key="2">
    <source>
        <dbReference type="EMBL" id="RLU19382.1"/>
    </source>
</evidence>
<organism evidence="2">
    <name type="scientific">Ooceraea biroi</name>
    <name type="common">Clonal raider ant</name>
    <name type="synonym">Cerapachys biroi</name>
    <dbReference type="NCBI Taxonomy" id="2015173"/>
    <lineage>
        <taxon>Eukaryota</taxon>
        <taxon>Metazoa</taxon>
        <taxon>Ecdysozoa</taxon>
        <taxon>Arthropoda</taxon>
        <taxon>Hexapoda</taxon>
        <taxon>Insecta</taxon>
        <taxon>Pterygota</taxon>
        <taxon>Neoptera</taxon>
        <taxon>Endopterygota</taxon>
        <taxon>Hymenoptera</taxon>
        <taxon>Apocrita</taxon>
        <taxon>Aculeata</taxon>
        <taxon>Formicoidea</taxon>
        <taxon>Formicidae</taxon>
        <taxon>Dorylinae</taxon>
        <taxon>Ooceraea</taxon>
    </lineage>
</organism>
<dbReference type="OrthoDB" id="418142at2759"/>
<evidence type="ECO:0000256" key="1">
    <source>
        <dbReference type="SAM" id="MobiDB-lite"/>
    </source>
</evidence>
<gene>
    <name evidence="2" type="ORF">DMN91_007939</name>
</gene>
<dbReference type="AlphaFoldDB" id="A0A3L8DGS8"/>
<name>A0A3L8DGS8_OOCBI</name>
<proteinExistence type="predicted"/>
<dbReference type="EMBL" id="QOIP01000008">
    <property type="protein sequence ID" value="RLU19382.1"/>
    <property type="molecule type" value="Genomic_DNA"/>
</dbReference>
<protein>
    <submittedName>
        <fullName evidence="2">Uncharacterized protein</fullName>
    </submittedName>
</protein>
<accession>A0A3L8DGS8</accession>
<feature type="region of interest" description="Disordered" evidence="1">
    <location>
        <begin position="1"/>
        <end position="32"/>
    </location>
</feature>
<sequence>MKSAATVTERERPAGTSFDVADASGMPRSSEQDHPQFLTEFHAVHPAYHLKNISYPPIFEITDFKAEWSNFLPWDPGKKDDFTAVSSALRQYLPEKDAPYILDIDLDFFSTGNPFKHLLERVNLYDKLTPLFNYRRVESDEPELRVRGISSLILSMQTPAIPRRSFEKVPAVRKVDRFESGILYTALPPRRNVFRYQSDARAGLDTALVDPVCRFAQVSLRLLDVIFHLNWPKMEKEKEILGLYTHCSRLVIGPSSLGVTIEC</sequence>
<dbReference type="Proteomes" id="UP000279307">
    <property type="component" value="Chromosome 8"/>
</dbReference>